<dbReference type="GO" id="GO:0003839">
    <property type="term" value="F:gamma-glutamylcyclotransferase activity"/>
    <property type="evidence" value="ECO:0007669"/>
    <property type="project" value="InterPro"/>
</dbReference>
<dbReference type="Gene3D" id="3.10.490.10">
    <property type="entry name" value="Gamma-glutamyl cyclotransferase-like"/>
    <property type="match status" value="1"/>
</dbReference>
<dbReference type="Pfam" id="PF13772">
    <property type="entry name" value="AIG2_2"/>
    <property type="match status" value="1"/>
</dbReference>
<dbReference type="CDD" id="cd06661">
    <property type="entry name" value="GGCT_like"/>
    <property type="match status" value="1"/>
</dbReference>
<protein>
    <recommendedName>
        <fullName evidence="3">Gamma-glutamylcyclotransferase AIG2-like domain-containing protein</fullName>
    </recommendedName>
</protein>
<sequence>MYYFSYGSNMNINHLQDYINNTNTVVVGIGELKNYIFKYQTLAGYNCSKKKSKANIQQRIGSKVLGVVLKIDKNTEKKLDVKEGVAGKRYKRIYVNVKICHKKYKCMCYVIDGPCIDWKPVKKYKKIIIKAAQQFNFPTSYIKRLNYL</sequence>
<dbReference type="PANTHER" id="PTHR12935">
    <property type="entry name" value="GAMMA-GLUTAMYLCYCLOTRANSFERASE"/>
    <property type="match status" value="1"/>
</dbReference>
<dbReference type="InterPro" id="IPR017939">
    <property type="entry name" value="G-Glutamylcylcotransferase"/>
</dbReference>
<evidence type="ECO:0000256" key="1">
    <source>
        <dbReference type="ARBA" id="ARBA00023239"/>
    </source>
</evidence>
<dbReference type="EMBL" id="MN739318">
    <property type="protein sequence ID" value="QHS98549.1"/>
    <property type="molecule type" value="Genomic_DNA"/>
</dbReference>
<dbReference type="InterPro" id="IPR036568">
    <property type="entry name" value="GGCT-like_sf"/>
</dbReference>
<dbReference type="InterPro" id="IPR013024">
    <property type="entry name" value="GGCT-like"/>
</dbReference>
<proteinExistence type="predicted"/>
<name>A0A6C0C459_9ZZZZ</name>
<dbReference type="SUPFAM" id="SSF110857">
    <property type="entry name" value="Gamma-glutamyl cyclotransferase-like"/>
    <property type="match status" value="1"/>
</dbReference>
<organism evidence="2">
    <name type="scientific">viral metagenome</name>
    <dbReference type="NCBI Taxonomy" id="1070528"/>
    <lineage>
        <taxon>unclassified sequences</taxon>
        <taxon>metagenomes</taxon>
        <taxon>organismal metagenomes</taxon>
    </lineage>
</organism>
<keyword evidence="1" id="KW-0456">Lyase</keyword>
<reference evidence="2" key="1">
    <citation type="journal article" date="2020" name="Nature">
        <title>Giant virus diversity and host interactions through global metagenomics.</title>
        <authorList>
            <person name="Schulz F."/>
            <person name="Roux S."/>
            <person name="Paez-Espino D."/>
            <person name="Jungbluth S."/>
            <person name="Walsh D.A."/>
            <person name="Denef V.J."/>
            <person name="McMahon K.D."/>
            <person name="Konstantinidis K.T."/>
            <person name="Eloe-Fadrosh E.A."/>
            <person name="Kyrpides N.C."/>
            <person name="Woyke T."/>
        </authorList>
    </citation>
    <scope>NUCLEOTIDE SEQUENCE</scope>
    <source>
        <strain evidence="2">GVMAG-M-3300020185-18</strain>
    </source>
</reference>
<evidence type="ECO:0000313" key="2">
    <source>
        <dbReference type="EMBL" id="QHS98549.1"/>
    </source>
</evidence>
<dbReference type="AlphaFoldDB" id="A0A6C0C459"/>
<evidence type="ECO:0008006" key="3">
    <source>
        <dbReference type="Google" id="ProtNLM"/>
    </source>
</evidence>
<accession>A0A6C0C459</accession>
<dbReference type="PANTHER" id="PTHR12935:SF0">
    <property type="entry name" value="GAMMA-GLUTAMYLCYCLOTRANSFERASE"/>
    <property type="match status" value="1"/>
</dbReference>